<evidence type="ECO:0000313" key="1">
    <source>
        <dbReference type="EMBL" id="MBW0509503.1"/>
    </source>
</evidence>
<dbReference type="AlphaFoldDB" id="A0A9Q3DZG0"/>
<accession>A0A9Q3DZG0</accession>
<sequence>MIQTLEEIMRRFCAYGLEFKNSDGFSHYWCTLIPAFELAYKTSTHSPTGKMPEMLEEGFNKRLPYDTLTNYLVDIYPTVRRLTIILEKARHNANRCMKYYFKYEKERWDKINKPPVYKV</sequence>
<organism evidence="1 2">
    <name type="scientific">Austropuccinia psidii MF-1</name>
    <dbReference type="NCBI Taxonomy" id="1389203"/>
    <lineage>
        <taxon>Eukaryota</taxon>
        <taxon>Fungi</taxon>
        <taxon>Dikarya</taxon>
        <taxon>Basidiomycota</taxon>
        <taxon>Pucciniomycotina</taxon>
        <taxon>Pucciniomycetes</taxon>
        <taxon>Pucciniales</taxon>
        <taxon>Sphaerophragmiaceae</taxon>
        <taxon>Austropuccinia</taxon>
    </lineage>
</organism>
<evidence type="ECO:0000313" key="2">
    <source>
        <dbReference type="Proteomes" id="UP000765509"/>
    </source>
</evidence>
<protein>
    <submittedName>
        <fullName evidence="1">Uncharacterized protein</fullName>
    </submittedName>
</protein>
<name>A0A9Q3DZG0_9BASI</name>
<gene>
    <name evidence="1" type="ORF">O181_049218</name>
</gene>
<keyword evidence="2" id="KW-1185">Reference proteome</keyword>
<reference evidence="1" key="1">
    <citation type="submission" date="2021-03" db="EMBL/GenBank/DDBJ databases">
        <title>Draft genome sequence of rust myrtle Austropuccinia psidii MF-1, a brazilian biotype.</title>
        <authorList>
            <person name="Quecine M.C."/>
            <person name="Pachon D.M.R."/>
            <person name="Bonatelli M.L."/>
            <person name="Correr F.H."/>
            <person name="Franceschini L.M."/>
            <person name="Leite T.F."/>
            <person name="Margarido G.R.A."/>
            <person name="Almeida C.A."/>
            <person name="Ferrarezi J.A."/>
            <person name="Labate C.A."/>
        </authorList>
    </citation>
    <scope>NUCLEOTIDE SEQUENCE</scope>
    <source>
        <strain evidence="1">MF-1</strain>
    </source>
</reference>
<dbReference type="EMBL" id="AVOT02020975">
    <property type="protein sequence ID" value="MBW0509503.1"/>
    <property type="molecule type" value="Genomic_DNA"/>
</dbReference>
<comment type="caution">
    <text evidence="1">The sequence shown here is derived from an EMBL/GenBank/DDBJ whole genome shotgun (WGS) entry which is preliminary data.</text>
</comment>
<dbReference type="Proteomes" id="UP000765509">
    <property type="component" value="Unassembled WGS sequence"/>
</dbReference>
<proteinExistence type="predicted"/>